<dbReference type="Proteomes" id="UP000521868">
    <property type="component" value="Unassembled WGS sequence"/>
</dbReference>
<accession>A0A7X6DCK2</accession>
<dbReference type="AlphaFoldDB" id="A0A7X6DCK2"/>
<sequence>MRKTQAVSSLGEHRLMLPAWVKAALAANDRLKGYLTVFQTASAHAAHPAGEVPDLAREFAAAGLDGAWLHDVAAAARKVDDDLLLPDMPRLVRGLEEDLGTMARPVVETAGDSADAARVKHWLDWLRALPADRLSARHVDALTRGRRGDGDSVHLLVMDLHKQINKLAGELASEVIDGANVWDLQPQDRTRVAAFMRGLNRTAALKFDHPGLDTAATRDGERLLLQNDIGTNDAHVLVLQVADRTITLTYSDLHRIRFEFFQSLLVPFGAKWSQVQSRTDAALNQGAAYSVGTAQFDCADEAALEAALEGIGSRIVFLIDWNRARKRLQAFVGKDEAIAVLAEAARLDIGHRAWLQAGGERLVFAAMQAAGEGAFQIGDRLDEVIGNADAHAFLLAVMQLACDALRRGQPAALVADETRMLLPQHVRQRTSEFDLLAEHAAYCHSLAQAVSDGLAHGAERSGKASRELATRAKAWERRADHLVMQAREKAERQPRWRPVARMMEQSDDVADALEEAAFLISLTAEQHVNGWNDNVRKLLARLAATVLQATQDQVKALAIARTLSATSEAMDNDAFLRATWRVLQAERQCDSLLRDARRVIIGAVRDAPSLMLANDLACVLELTSDRQLAAAYALRDLAFDKAGVRG</sequence>
<protein>
    <submittedName>
        <fullName evidence="1">Phosphate transport regulator</fullName>
    </submittedName>
</protein>
<proteinExistence type="predicted"/>
<comment type="caution">
    <text evidence="1">The sequence shown here is derived from an EMBL/GenBank/DDBJ whole genome shotgun (WGS) entry which is preliminary data.</text>
</comment>
<evidence type="ECO:0000313" key="1">
    <source>
        <dbReference type="EMBL" id="NKE64692.1"/>
    </source>
</evidence>
<dbReference type="RefSeq" id="WP_168105760.1">
    <property type="nucleotide sequence ID" value="NZ_VTOX01000001.1"/>
</dbReference>
<keyword evidence="2" id="KW-1185">Reference proteome</keyword>
<dbReference type="Gene3D" id="1.20.58.220">
    <property type="entry name" value="Phosphate transport system protein phou homolog 2, domain 2"/>
    <property type="match status" value="1"/>
</dbReference>
<dbReference type="EMBL" id="VTOX01000001">
    <property type="protein sequence ID" value="NKE64692.1"/>
    <property type="molecule type" value="Genomic_DNA"/>
</dbReference>
<dbReference type="InterPro" id="IPR038078">
    <property type="entry name" value="PhoU-like_sf"/>
</dbReference>
<evidence type="ECO:0000313" key="2">
    <source>
        <dbReference type="Proteomes" id="UP000521868"/>
    </source>
</evidence>
<name>A0A7X6DCK2_9BURK</name>
<reference evidence="1 2" key="1">
    <citation type="journal article" date="2020" name="Nature">
        <title>Bacterial chemolithoautotrophy via manganese oxidation.</title>
        <authorList>
            <person name="Yu H."/>
            <person name="Leadbetter J.R."/>
        </authorList>
    </citation>
    <scope>NUCLEOTIDE SEQUENCE [LARGE SCALE GENOMIC DNA]</scope>
    <source>
        <strain evidence="1 2">RBP-1</strain>
    </source>
</reference>
<organism evidence="1 2">
    <name type="scientific">Ramlibacter lithotrophicus</name>
    <dbReference type="NCBI Taxonomy" id="2606681"/>
    <lineage>
        <taxon>Bacteria</taxon>
        <taxon>Pseudomonadati</taxon>
        <taxon>Pseudomonadota</taxon>
        <taxon>Betaproteobacteria</taxon>
        <taxon>Burkholderiales</taxon>
        <taxon>Comamonadaceae</taxon>
        <taxon>Ramlibacter</taxon>
    </lineage>
</organism>
<gene>
    <name evidence="1" type="ORF">RAMLITH_02560</name>
</gene>